<dbReference type="Pfam" id="PF03466">
    <property type="entry name" value="LysR_substrate"/>
    <property type="match status" value="1"/>
</dbReference>
<evidence type="ECO:0000313" key="6">
    <source>
        <dbReference type="Proteomes" id="UP000193834"/>
    </source>
</evidence>
<dbReference type="GO" id="GO:0005829">
    <property type="term" value="C:cytosol"/>
    <property type="evidence" value="ECO:0007669"/>
    <property type="project" value="TreeGrafter"/>
</dbReference>
<dbReference type="PANTHER" id="PTHR30419">
    <property type="entry name" value="HTH-TYPE TRANSCRIPTIONAL REGULATOR YBHD"/>
    <property type="match status" value="1"/>
</dbReference>
<accession>A0A1X7J049</accession>
<evidence type="ECO:0000256" key="4">
    <source>
        <dbReference type="ARBA" id="ARBA00023163"/>
    </source>
</evidence>
<dbReference type="FunFam" id="1.10.10.10:FF:000001">
    <property type="entry name" value="LysR family transcriptional regulator"/>
    <property type="match status" value="1"/>
</dbReference>
<dbReference type="SUPFAM" id="SSF53850">
    <property type="entry name" value="Periplasmic binding protein-like II"/>
    <property type="match status" value="1"/>
</dbReference>
<dbReference type="InterPro" id="IPR005119">
    <property type="entry name" value="LysR_subst-bd"/>
</dbReference>
<dbReference type="PRINTS" id="PR00039">
    <property type="entry name" value="HTHLYSR"/>
</dbReference>
<dbReference type="InterPro" id="IPR036390">
    <property type="entry name" value="WH_DNA-bd_sf"/>
</dbReference>
<keyword evidence="3 5" id="KW-0238">DNA-binding</keyword>
<dbReference type="STRING" id="1852522.SAMN06295960_1059"/>
<sequence length="303" mass="33901">MQLDQLVCLVEVAKAGSFTAAAQHLHITLSAVSQSIANLENELGVTLFIRSRTGAAPTPEGQVLIKKAYEVVAKADELRAEATGYNNTQIGELRLAAFPGPLLLAMDAILDFKRDYPYIQFNIEEKGIDHILEDVRRNQSDLGLVLLSDQFQQKSAGLSIGRLLRGQMVIAVNRHSPIALSTSVKLEEIQHEGLVLYNEDYLKWFMERHQQELDPANILFYTNNTSAIVKAVRDGLASTIGVDFSFWNEPSVQQGEIVLVKLEVDHSIPVDLGWVRAEGKHFPKASELFIQKLKYRLSQYRNS</sequence>
<keyword evidence="2" id="KW-0805">Transcription regulation</keyword>
<dbReference type="Gene3D" id="3.40.190.290">
    <property type="match status" value="1"/>
</dbReference>
<dbReference type="CDD" id="cd05466">
    <property type="entry name" value="PBP2_LTTR_substrate"/>
    <property type="match status" value="1"/>
</dbReference>
<keyword evidence="4" id="KW-0804">Transcription</keyword>
<dbReference type="OrthoDB" id="9803735at2"/>
<organism evidence="5 6">
    <name type="scientific">Paenibacillus aquistagni</name>
    <dbReference type="NCBI Taxonomy" id="1852522"/>
    <lineage>
        <taxon>Bacteria</taxon>
        <taxon>Bacillati</taxon>
        <taxon>Bacillota</taxon>
        <taxon>Bacilli</taxon>
        <taxon>Bacillales</taxon>
        <taxon>Paenibacillaceae</taxon>
        <taxon>Paenibacillus</taxon>
    </lineage>
</organism>
<comment type="similarity">
    <text evidence="1">Belongs to the LysR transcriptional regulatory family.</text>
</comment>
<dbReference type="RefSeq" id="WP_085493247.1">
    <property type="nucleotide sequence ID" value="NZ_FXAZ01000001.1"/>
</dbReference>
<keyword evidence="6" id="KW-1185">Reference proteome</keyword>
<dbReference type="InterPro" id="IPR050950">
    <property type="entry name" value="HTH-type_LysR_regulators"/>
</dbReference>
<evidence type="ECO:0000256" key="2">
    <source>
        <dbReference type="ARBA" id="ARBA00023015"/>
    </source>
</evidence>
<evidence type="ECO:0000256" key="1">
    <source>
        <dbReference type="ARBA" id="ARBA00009437"/>
    </source>
</evidence>
<dbReference type="Proteomes" id="UP000193834">
    <property type="component" value="Unassembled WGS sequence"/>
</dbReference>
<dbReference type="GO" id="GO:0003677">
    <property type="term" value="F:DNA binding"/>
    <property type="evidence" value="ECO:0007669"/>
    <property type="project" value="UniProtKB-KW"/>
</dbReference>
<evidence type="ECO:0000256" key="3">
    <source>
        <dbReference type="ARBA" id="ARBA00023125"/>
    </source>
</evidence>
<dbReference type="AlphaFoldDB" id="A0A1X7J049"/>
<dbReference type="GO" id="GO:0003700">
    <property type="term" value="F:DNA-binding transcription factor activity"/>
    <property type="evidence" value="ECO:0007669"/>
    <property type="project" value="InterPro"/>
</dbReference>
<protein>
    <submittedName>
        <fullName evidence="5">DNA-binding transcriptional regulator, LysR family</fullName>
    </submittedName>
</protein>
<dbReference type="InterPro" id="IPR000847">
    <property type="entry name" value="LysR_HTH_N"/>
</dbReference>
<dbReference type="InterPro" id="IPR036388">
    <property type="entry name" value="WH-like_DNA-bd_sf"/>
</dbReference>
<reference evidence="5 6" key="1">
    <citation type="submission" date="2017-04" db="EMBL/GenBank/DDBJ databases">
        <authorList>
            <person name="Afonso C.L."/>
            <person name="Miller P.J."/>
            <person name="Scott M.A."/>
            <person name="Spackman E."/>
            <person name="Goraichik I."/>
            <person name="Dimitrov K.M."/>
            <person name="Suarez D.L."/>
            <person name="Swayne D.E."/>
        </authorList>
    </citation>
    <scope>NUCLEOTIDE SEQUENCE [LARGE SCALE GENOMIC DNA]</scope>
    <source>
        <strain evidence="5 6">11</strain>
    </source>
</reference>
<dbReference type="EMBL" id="FXAZ01000001">
    <property type="protein sequence ID" value="SMG20814.1"/>
    <property type="molecule type" value="Genomic_DNA"/>
</dbReference>
<dbReference type="Pfam" id="PF00126">
    <property type="entry name" value="HTH_1"/>
    <property type="match status" value="1"/>
</dbReference>
<dbReference type="Gene3D" id="1.10.10.10">
    <property type="entry name" value="Winged helix-like DNA-binding domain superfamily/Winged helix DNA-binding domain"/>
    <property type="match status" value="1"/>
</dbReference>
<dbReference type="PROSITE" id="PS50931">
    <property type="entry name" value="HTH_LYSR"/>
    <property type="match status" value="1"/>
</dbReference>
<gene>
    <name evidence="5" type="ORF">SAMN06295960_1059</name>
</gene>
<evidence type="ECO:0000313" key="5">
    <source>
        <dbReference type="EMBL" id="SMG20814.1"/>
    </source>
</evidence>
<proteinExistence type="inferred from homology"/>
<name>A0A1X7J049_9BACL</name>
<dbReference type="PANTHER" id="PTHR30419:SF8">
    <property type="entry name" value="NITROGEN ASSIMILATION TRANSCRIPTIONAL ACTIVATOR-RELATED"/>
    <property type="match status" value="1"/>
</dbReference>
<dbReference type="SUPFAM" id="SSF46785">
    <property type="entry name" value="Winged helix' DNA-binding domain"/>
    <property type="match status" value="1"/>
</dbReference>